<evidence type="ECO:0000256" key="1">
    <source>
        <dbReference type="SAM" id="SignalP"/>
    </source>
</evidence>
<organism evidence="2">
    <name type="scientific">Fusarium clavum</name>
    <dbReference type="NCBI Taxonomy" id="2594811"/>
    <lineage>
        <taxon>Eukaryota</taxon>
        <taxon>Fungi</taxon>
        <taxon>Dikarya</taxon>
        <taxon>Ascomycota</taxon>
        <taxon>Pezizomycotina</taxon>
        <taxon>Sordariomycetes</taxon>
        <taxon>Hypocreomycetidae</taxon>
        <taxon>Hypocreales</taxon>
        <taxon>Nectriaceae</taxon>
        <taxon>Fusarium</taxon>
        <taxon>Fusarium incarnatum-equiseti species complex</taxon>
    </lineage>
</organism>
<proteinExistence type="predicted"/>
<dbReference type="EMBL" id="CBMI010004700">
    <property type="protein sequence ID" value="CEG05619.1"/>
    <property type="molecule type" value="Genomic_DNA"/>
</dbReference>
<keyword evidence="1" id="KW-0732">Signal</keyword>
<sequence>MQIHKLALLALLSATGEACRCYGSKGNPNNGATHKCCNDFKGVFSGVDCKASSISEHLSGFDRCCKGQGSDCDWPHRAAARSEDKMVKVPKHVEIKTALST</sequence>
<protein>
    <submittedName>
        <fullName evidence="2">WGS project CBMI000000000 data, contig CS3069_c004704</fullName>
    </submittedName>
</protein>
<gene>
    <name evidence="2" type="ORF">BN850_0127350</name>
</gene>
<comment type="caution">
    <text evidence="2">The sequence shown here is derived from an EMBL/GenBank/DDBJ whole genome shotgun (WGS) entry which is preliminary data.</text>
</comment>
<dbReference type="AlphaFoldDB" id="A0A090MEU2"/>
<name>A0A090MEU2_9HYPO</name>
<feature type="chain" id="PRO_5001860388" evidence="1">
    <location>
        <begin position="19"/>
        <end position="101"/>
    </location>
</feature>
<evidence type="ECO:0000313" key="2">
    <source>
        <dbReference type="EMBL" id="CEG05619.1"/>
    </source>
</evidence>
<feature type="signal peptide" evidence="1">
    <location>
        <begin position="1"/>
        <end position="18"/>
    </location>
</feature>
<accession>A0A090MEU2</accession>
<reference evidence="2" key="1">
    <citation type="submission" date="2013-05" db="EMBL/GenBank/DDBJ databases">
        <title>Draft genome sequences of six wheat associated Fusarium spp. isolates.</title>
        <authorList>
            <person name="Moolhuijzen P.M."/>
            <person name="Manners J.M."/>
            <person name="Wilcox S."/>
            <person name="Bellgard M.I."/>
            <person name="Gardiner D.M."/>
        </authorList>
    </citation>
    <scope>NUCLEOTIDE SEQUENCE</scope>
    <source>
        <strain evidence="2">CS3069</strain>
    </source>
</reference>